<dbReference type="InterPro" id="IPR006860">
    <property type="entry name" value="FecR"/>
</dbReference>
<feature type="compositionally biased region" description="Gly residues" evidence="1">
    <location>
        <begin position="291"/>
        <end position="309"/>
    </location>
</feature>
<evidence type="ECO:0000259" key="2">
    <source>
        <dbReference type="Pfam" id="PF04773"/>
    </source>
</evidence>
<gene>
    <name evidence="3" type="ORF">VE26_05760</name>
</gene>
<organism evidence="3 4">
    <name type="scientific">Devosia chinhatensis</name>
    <dbReference type="NCBI Taxonomy" id="429727"/>
    <lineage>
        <taxon>Bacteria</taxon>
        <taxon>Pseudomonadati</taxon>
        <taxon>Pseudomonadota</taxon>
        <taxon>Alphaproteobacteria</taxon>
        <taxon>Hyphomicrobiales</taxon>
        <taxon>Devosiaceae</taxon>
        <taxon>Devosia</taxon>
    </lineage>
</organism>
<feature type="compositionally biased region" description="Low complexity" evidence="1">
    <location>
        <begin position="256"/>
        <end position="272"/>
    </location>
</feature>
<feature type="compositionally biased region" description="Gly residues" evidence="1">
    <location>
        <begin position="226"/>
        <end position="255"/>
    </location>
</feature>
<reference evidence="3 4" key="1">
    <citation type="submission" date="2015-03" db="EMBL/GenBank/DDBJ databases">
        <authorList>
            <person name="Hassan Y."/>
            <person name="Lepp D."/>
            <person name="Li X.-Z."/>
            <person name="Zhou T."/>
        </authorList>
    </citation>
    <scope>NUCLEOTIDE SEQUENCE [LARGE SCALE GENOMIC DNA]</scope>
    <source>
        <strain evidence="3 4">IPL18</strain>
    </source>
</reference>
<protein>
    <recommendedName>
        <fullName evidence="2">FecR protein domain-containing protein</fullName>
    </recommendedName>
</protein>
<feature type="region of interest" description="Disordered" evidence="1">
    <location>
        <begin position="205"/>
        <end position="327"/>
    </location>
</feature>
<sequence>MLAAISTSTLAQDWVAERLRGTVLQLEGGEWTSMERGAIVPDGQTIKTAADGRAELVRGQERISLAGNTQISIRDSAGQKMTTVLQTLGSVTIEAERRNVQHFSVQTPVLAAVVKGTSFTVTYSNGRARVDVERGIVQVQDRGHEMVVDVSAGQSAEASQSRPVDVTGPGSDKTVFLIEGNVVPAAARSAVLKGDLAAAEALGALGNGNSRNTASNRNDAASNAGGNNGNGNAGGNNGNGNAGGNNGNGNAGGNSGNSNAGGNNGNGNASGNNGNGNAGGNNGNGNASGNNGNGNAGGNNGNGNAGGNNGNSNADGNNGNSNAGRNH</sequence>
<dbReference type="PANTHER" id="PTHR38731">
    <property type="entry name" value="LIPL45-RELATED LIPOPROTEIN-RELATED"/>
    <property type="match status" value="1"/>
</dbReference>
<feature type="compositionally biased region" description="Low complexity" evidence="1">
    <location>
        <begin position="205"/>
        <end position="225"/>
    </location>
</feature>
<dbReference type="STRING" id="429727.VE26_05760"/>
<dbReference type="Proteomes" id="UP000033649">
    <property type="component" value="Unassembled WGS sequence"/>
</dbReference>
<proteinExistence type="predicted"/>
<accession>A0A0F5FQ48</accession>
<feature type="compositionally biased region" description="Gly residues" evidence="1">
    <location>
        <begin position="273"/>
        <end position="283"/>
    </location>
</feature>
<evidence type="ECO:0000256" key="1">
    <source>
        <dbReference type="SAM" id="MobiDB-lite"/>
    </source>
</evidence>
<dbReference type="EMBL" id="JZEY01000054">
    <property type="protein sequence ID" value="KKB10302.1"/>
    <property type="molecule type" value="Genomic_DNA"/>
</dbReference>
<evidence type="ECO:0000313" key="4">
    <source>
        <dbReference type="Proteomes" id="UP000033649"/>
    </source>
</evidence>
<dbReference type="Pfam" id="PF04773">
    <property type="entry name" value="FecR"/>
    <property type="match status" value="1"/>
</dbReference>
<feature type="compositionally biased region" description="Low complexity" evidence="1">
    <location>
        <begin position="310"/>
        <end position="327"/>
    </location>
</feature>
<dbReference type="AlphaFoldDB" id="A0A0F5FQ48"/>
<feature type="region of interest" description="Disordered" evidence="1">
    <location>
        <begin position="151"/>
        <end position="170"/>
    </location>
</feature>
<feature type="domain" description="FecR protein" evidence="2">
    <location>
        <begin position="45"/>
        <end position="137"/>
    </location>
</feature>
<dbReference type="PATRIC" id="fig|429727.3.peg.1193"/>
<dbReference type="Gene3D" id="2.60.120.1440">
    <property type="match status" value="1"/>
</dbReference>
<dbReference type="PANTHER" id="PTHR38731:SF3">
    <property type="entry name" value="BLL6125 PROTEIN"/>
    <property type="match status" value="1"/>
</dbReference>
<keyword evidence="4" id="KW-1185">Reference proteome</keyword>
<feature type="compositionally biased region" description="Polar residues" evidence="1">
    <location>
        <begin position="152"/>
        <end position="162"/>
    </location>
</feature>
<comment type="caution">
    <text evidence="3">The sequence shown here is derived from an EMBL/GenBank/DDBJ whole genome shotgun (WGS) entry which is preliminary data.</text>
</comment>
<evidence type="ECO:0000313" key="3">
    <source>
        <dbReference type="EMBL" id="KKB10302.1"/>
    </source>
</evidence>
<name>A0A0F5FQ48_9HYPH</name>